<evidence type="ECO:0000313" key="1">
    <source>
        <dbReference type="EMBL" id="MBB4805628.1"/>
    </source>
</evidence>
<dbReference type="AlphaFoldDB" id="A0A840KC99"/>
<accession>A0A840KC99</accession>
<gene>
    <name evidence="1" type="ORF">HNP38_000900</name>
</gene>
<evidence type="ECO:0000313" key="2">
    <source>
        <dbReference type="Proteomes" id="UP000592180"/>
    </source>
</evidence>
<protein>
    <submittedName>
        <fullName evidence="1">Uncharacterized protein</fullName>
    </submittedName>
</protein>
<keyword evidence="2" id="KW-1185">Reference proteome</keyword>
<sequence length="89" mass="10165">MSFIIGKYIRKDAIIKQITINRKPSFVLSIIANDIISHIISLEILMARNFIPASGLPYKNRLNSMYTIMLSNTIKNTTIRPSEKSILQK</sequence>
<dbReference type="EMBL" id="JACHLE010000001">
    <property type="protein sequence ID" value="MBB4805628.1"/>
    <property type="molecule type" value="Genomic_DNA"/>
</dbReference>
<proteinExistence type="predicted"/>
<dbReference type="Proteomes" id="UP000592180">
    <property type="component" value="Unassembled WGS sequence"/>
</dbReference>
<reference evidence="1 2" key="1">
    <citation type="submission" date="2020-08" db="EMBL/GenBank/DDBJ databases">
        <title>Functional genomics of gut bacteria from endangered species of beetles.</title>
        <authorList>
            <person name="Carlos-Shanley C."/>
        </authorList>
    </citation>
    <scope>NUCLEOTIDE SEQUENCE [LARGE SCALE GENOMIC DNA]</scope>
    <source>
        <strain evidence="1 2">S00151</strain>
    </source>
</reference>
<comment type="caution">
    <text evidence="1">The sequence shown here is derived from an EMBL/GenBank/DDBJ whole genome shotgun (WGS) entry which is preliminary data.</text>
</comment>
<organism evidence="1 2">
    <name type="scientific">Chryseobacterium defluvii</name>
    <dbReference type="NCBI Taxonomy" id="160396"/>
    <lineage>
        <taxon>Bacteria</taxon>
        <taxon>Pseudomonadati</taxon>
        <taxon>Bacteroidota</taxon>
        <taxon>Flavobacteriia</taxon>
        <taxon>Flavobacteriales</taxon>
        <taxon>Weeksellaceae</taxon>
        <taxon>Chryseobacterium group</taxon>
        <taxon>Chryseobacterium</taxon>
    </lineage>
</organism>
<name>A0A840KC99_9FLAO</name>